<dbReference type="SUPFAM" id="SSF51905">
    <property type="entry name" value="FAD/NAD(P)-binding domain"/>
    <property type="match status" value="2"/>
</dbReference>
<reference evidence="8" key="1">
    <citation type="submission" date="2025-08" db="UniProtKB">
        <authorList>
            <consortium name="Ensembl"/>
        </authorList>
    </citation>
    <scope>IDENTIFICATION</scope>
</reference>
<keyword evidence="5" id="KW-0274">FAD</keyword>
<evidence type="ECO:0000313" key="9">
    <source>
        <dbReference type="Proteomes" id="UP000472262"/>
    </source>
</evidence>
<evidence type="ECO:0000259" key="7">
    <source>
        <dbReference type="Pfam" id="PF07992"/>
    </source>
</evidence>
<dbReference type="InterPro" id="IPR016156">
    <property type="entry name" value="FAD/NAD-linked_Rdtase_dimer_sf"/>
</dbReference>
<evidence type="ECO:0000256" key="6">
    <source>
        <dbReference type="SAM" id="MobiDB-lite"/>
    </source>
</evidence>
<dbReference type="Gene3D" id="3.50.50.60">
    <property type="entry name" value="FAD/NAD(P)-binding domain"/>
    <property type="match status" value="1"/>
</dbReference>
<organism evidence="8 9">
    <name type="scientific">Sinocyclocheilus grahami</name>
    <name type="common">Dianchi golden-line fish</name>
    <name type="synonym">Barbus grahami</name>
    <dbReference type="NCBI Taxonomy" id="75366"/>
    <lineage>
        <taxon>Eukaryota</taxon>
        <taxon>Metazoa</taxon>
        <taxon>Chordata</taxon>
        <taxon>Craniata</taxon>
        <taxon>Vertebrata</taxon>
        <taxon>Euteleostomi</taxon>
        <taxon>Actinopterygii</taxon>
        <taxon>Neopterygii</taxon>
        <taxon>Teleostei</taxon>
        <taxon>Ostariophysi</taxon>
        <taxon>Cypriniformes</taxon>
        <taxon>Cyprinidae</taxon>
        <taxon>Cyprininae</taxon>
        <taxon>Sinocyclocheilus</taxon>
    </lineage>
</organism>
<feature type="region of interest" description="Disordered" evidence="6">
    <location>
        <begin position="133"/>
        <end position="152"/>
    </location>
</feature>
<evidence type="ECO:0000313" key="8">
    <source>
        <dbReference type="Ensembl" id="ENSSGRP00000109632.1"/>
    </source>
</evidence>
<dbReference type="AlphaFoldDB" id="A0A672T642"/>
<dbReference type="Ensembl" id="ENSSGRT00000116469.1">
    <property type="protein sequence ID" value="ENSSGRP00000109632.1"/>
    <property type="gene ID" value="ENSSGRG00000053958.1"/>
</dbReference>
<keyword evidence="4" id="KW-0285">Flavoprotein</keyword>
<protein>
    <recommendedName>
        <fullName evidence="3">Pyridine nucleotide-disulfide oxidoreductase domain-containing protein 1</fullName>
    </recommendedName>
</protein>
<keyword evidence="9" id="KW-1185">Reference proteome</keyword>
<evidence type="ECO:0000256" key="2">
    <source>
        <dbReference type="ARBA" id="ARBA00008147"/>
    </source>
</evidence>
<dbReference type="PRINTS" id="PR00368">
    <property type="entry name" value="FADPNR"/>
</dbReference>
<proteinExistence type="inferred from homology"/>
<dbReference type="InterPro" id="IPR050260">
    <property type="entry name" value="FAD-bd_OxRdtase"/>
</dbReference>
<evidence type="ECO:0000256" key="1">
    <source>
        <dbReference type="ARBA" id="ARBA00001974"/>
    </source>
</evidence>
<dbReference type="Proteomes" id="UP000472262">
    <property type="component" value="Unassembled WGS sequence"/>
</dbReference>
<evidence type="ECO:0000256" key="4">
    <source>
        <dbReference type="ARBA" id="ARBA00022630"/>
    </source>
</evidence>
<evidence type="ECO:0000256" key="3">
    <source>
        <dbReference type="ARBA" id="ARBA00018240"/>
    </source>
</evidence>
<accession>A0A672T642</accession>
<gene>
    <name evidence="8" type="primary">LOC107597005</name>
</gene>
<comment type="cofactor">
    <cofactor evidence="1">
        <name>FAD</name>
        <dbReference type="ChEBI" id="CHEBI:57692"/>
    </cofactor>
</comment>
<comment type="similarity">
    <text evidence="2">Belongs to the class-I pyridine nucleotide-disulfide oxidoreductase family. PYROXD1 subfamily.</text>
</comment>
<evidence type="ECO:0000256" key="5">
    <source>
        <dbReference type="ARBA" id="ARBA00022827"/>
    </source>
</evidence>
<feature type="domain" description="FAD/NAD(P)-binding" evidence="7">
    <location>
        <begin position="170"/>
        <end position="291"/>
    </location>
</feature>
<dbReference type="Pfam" id="PF07992">
    <property type="entry name" value="Pyr_redox_2"/>
    <property type="match status" value="1"/>
</dbReference>
<dbReference type="GO" id="GO:0016491">
    <property type="term" value="F:oxidoreductase activity"/>
    <property type="evidence" value="ECO:0007669"/>
    <property type="project" value="InterPro"/>
</dbReference>
<dbReference type="InterPro" id="IPR036188">
    <property type="entry name" value="FAD/NAD-bd_sf"/>
</dbReference>
<name>A0A672T642_SINGR</name>
<sequence>SMASDKQVTFVIVGGGIAGVTCAEQVSKTLEEFDIEEQPSSVLEEKYPNLKVLQSAVKLLRAKEHVCTLIIVIGNGGIALELVYEVEGCEVIWAIKDKAIGNTFFDAGAAQFLIPSLEADKKERSLPCKRARYTTDKTGDHSGASGGLGSALGPDWHEGIELRGTVQNSSGVRVEYECEVDTIYTQQEFLQSQLDTKKSELGLWPTYVQLTNGKIYGCDFVVSATGVVPNTDPFLSGNNFELAGDHGLRVDDQMRTSEQDVYAAGDVCTAGWEPSALWQQMRLWTQARQMGWYASRCMAADVLEEPIELDFCFELFSHITKFFSYKGVLLGKFNAQGLGQDHELLVRCTKGQEYVKLVLTGGRMVGAVLIGETDLEETFENLILNQMDLSRYGEELLNPNIDIEDYFD</sequence>
<dbReference type="Gene3D" id="3.30.390.30">
    <property type="match status" value="1"/>
</dbReference>
<reference evidence="8" key="2">
    <citation type="submission" date="2025-09" db="UniProtKB">
        <authorList>
            <consortium name="Ensembl"/>
        </authorList>
    </citation>
    <scope>IDENTIFICATION</scope>
</reference>
<dbReference type="PANTHER" id="PTHR43429:SF2">
    <property type="entry name" value="PYRIDINE NUCLEOTIDE-DISULFIDE OXIDOREDUCTASE DOMAIN-CONTAINING PROTEIN 1"/>
    <property type="match status" value="1"/>
</dbReference>
<dbReference type="PANTHER" id="PTHR43429">
    <property type="entry name" value="PYRIDINE NUCLEOTIDE-DISULFIDE OXIDOREDUCTASE DOMAIN-CONTAINING"/>
    <property type="match status" value="1"/>
</dbReference>
<dbReference type="InterPro" id="IPR023753">
    <property type="entry name" value="FAD/NAD-binding_dom"/>
</dbReference>